<dbReference type="EMBL" id="CM035441">
    <property type="protein sequence ID" value="KAH7281239.1"/>
    <property type="molecule type" value="Genomic_DNA"/>
</dbReference>
<accession>A0A8T2QBP7</accession>
<name>A0A8T2QBP7_CERRI</name>
<evidence type="ECO:0000256" key="1">
    <source>
        <dbReference type="SAM" id="MobiDB-lite"/>
    </source>
</evidence>
<dbReference type="Proteomes" id="UP000825935">
    <property type="component" value="Chromosome 36"/>
</dbReference>
<keyword evidence="3" id="KW-1185">Reference proteome</keyword>
<gene>
    <name evidence="2" type="ORF">KP509_36G037000</name>
</gene>
<reference evidence="2" key="1">
    <citation type="submission" date="2021-08" db="EMBL/GenBank/DDBJ databases">
        <title>WGS assembly of Ceratopteris richardii.</title>
        <authorList>
            <person name="Marchant D.B."/>
            <person name="Chen G."/>
            <person name="Jenkins J."/>
            <person name="Shu S."/>
            <person name="Leebens-Mack J."/>
            <person name="Grimwood J."/>
            <person name="Schmutz J."/>
            <person name="Soltis P."/>
            <person name="Soltis D."/>
            <person name="Chen Z.-H."/>
        </authorList>
    </citation>
    <scope>NUCLEOTIDE SEQUENCE</scope>
    <source>
        <strain evidence="2">Whitten #5841</strain>
        <tissue evidence="2">Leaf</tissue>
    </source>
</reference>
<feature type="compositionally biased region" description="Basic residues" evidence="1">
    <location>
        <begin position="147"/>
        <end position="168"/>
    </location>
</feature>
<organism evidence="2 3">
    <name type="scientific">Ceratopteris richardii</name>
    <name type="common">Triangle waterfern</name>
    <dbReference type="NCBI Taxonomy" id="49495"/>
    <lineage>
        <taxon>Eukaryota</taxon>
        <taxon>Viridiplantae</taxon>
        <taxon>Streptophyta</taxon>
        <taxon>Embryophyta</taxon>
        <taxon>Tracheophyta</taxon>
        <taxon>Polypodiopsida</taxon>
        <taxon>Polypodiidae</taxon>
        <taxon>Polypodiales</taxon>
        <taxon>Pteridineae</taxon>
        <taxon>Pteridaceae</taxon>
        <taxon>Parkerioideae</taxon>
        <taxon>Ceratopteris</taxon>
    </lineage>
</organism>
<feature type="region of interest" description="Disordered" evidence="1">
    <location>
        <begin position="88"/>
        <end position="116"/>
    </location>
</feature>
<feature type="region of interest" description="Disordered" evidence="1">
    <location>
        <begin position="1"/>
        <end position="36"/>
    </location>
</feature>
<evidence type="ECO:0000313" key="3">
    <source>
        <dbReference type="Proteomes" id="UP000825935"/>
    </source>
</evidence>
<dbReference type="AlphaFoldDB" id="A0A8T2QBP7"/>
<feature type="region of interest" description="Disordered" evidence="1">
    <location>
        <begin position="133"/>
        <end position="168"/>
    </location>
</feature>
<comment type="caution">
    <text evidence="2">The sequence shown here is derived from an EMBL/GenBank/DDBJ whole genome shotgun (WGS) entry which is preliminary data.</text>
</comment>
<feature type="compositionally biased region" description="Basic residues" evidence="1">
    <location>
        <begin position="23"/>
        <end position="36"/>
    </location>
</feature>
<proteinExistence type="predicted"/>
<evidence type="ECO:0000313" key="2">
    <source>
        <dbReference type="EMBL" id="KAH7281239.1"/>
    </source>
</evidence>
<sequence length="301" mass="33095">MSDAALASFSSLGKNSKPYKDPRKYRKRKSRAKPRPFVRELIAQDELSFKKLVLQFTSAPTAAEQSRCPGEVLSVRLPGSSCSVHGRLFPMRSDAPAPSEDVRDHRTGTTDSMSFSPPLRRLAKTILGRHDRIRTSRTVASSSRLGRSSKRSKVTPKPRKRKSRAKPKPFVRKVIALDNLNFKKLVLQFTGKPAEAEGSLSLDTEALPLKVSVQPEPQLSVDLGIVQEECIVKHELSVNKALPANAYIAEILKTIESISAGLFSLSSDAQVPAPFGSTAQNVELISSQNLHTNIDTLPLFE</sequence>
<protein>
    <submittedName>
        <fullName evidence="2">Uncharacterized protein</fullName>
    </submittedName>
</protein>